<evidence type="ECO:0000313" key="2">
    <source>
        <dbReference type="Proteomes" id="UP001500888"/>
    </source>
</evidence>
<keyword evidence="2" id="KW-1185">Reference proteome</keyword>
<name>A0ABP7J8L8_9ACTN</name>
<sequence>MPIVFVHGVATRRDPGYAKSEAARAALMRGFLVPATGQVPFFAPYWGGQAAAFAWEHASLPQGDEEVFGPGEETPAILLGEVWESEPPPDDRVVLQVARNSFADGIDLLFGTAAEDVDPEEADGFARLAVRAAKLTRPAWLDTARDDVEVINRLAEDLSESADEEEAFGPDRALLHVYEGLSRIRGAAGRMTGRLAVKALRPSLNRSASMFLGDILVYLRQRERLRADGPIATTIATDLRRACEACTADDPQVIVIAHSMGGNIVYDLLSGLRPDLSCDVLVTVGSQVGVFAELGLFDAVRAPANPATDRIPKPPGVDRWINVFDLNDILGFATERIFDGVRDFRYSTGKGAFAAHSTYFIRPSFYDRLATRLREAS</sequence>
<evidence type="ECO:0000313" key="1">
    <source>
        <dbReference type="EMBL" id="GAA3836997.1"/>
    </source>
</evidence>
<comment type="caution">
    <text evidence="1">The sequence shown here is derived from an EMBL/GenBank/DDBJ whole genome shotgun (WGS) entry which is preliminary data.</text>
</comment>
<dbReference type="Proteomes" id="UP001500888">
    <property type="component" value="Unassembled WGS sequence"/>
</dbReference>
<protein>
    <recommendedName>
        <fullName evidence="3">Alpha/beta hydrolase</fullName>
    </recommendedName>
</protein>
<evidence type="ECO:0008006" key="3">
    <source>
        <dbReference type="Google" id="ProtNLM"/>
    </source>
</evidence>
<organism evidence="1 2">
    <name type="scientific">Sphaerisporangium flaviroseum</name>
    <dbReference type="NCBI Taxonomy" id="509199"/>
    <lineage>
        <taxon>Bacteria</taxon>
        <taxon>Bacillati</taxon>
        <taxon>Actinomycetota</taxon>
        <taxon>Actinomycetes</taxon>
        <taxon>Streptosporangiales</taxon>
        <taxon>Streptosporangiaceae</taxon>
        <taxon>Sphaerisporangium</taxon>
    </lineage>
</organism>
<proteinExistence type="predicted"/>
<dbReference type="SUPFAM" id="SSF53474">
    <property type="entry name" value="alpha/beta-Hydrolases"/>
    <property type="match status" value="1"/>
</dbReference>
<dbReference type="InterPro" id="IPR029058">
    <property type="entry name" value="AB_hydrolase_fold"/>
</dbReference>
<dbReference type="EMBL" id="BAAAZR010000039">
    <property type="protein sequence ID" value="GAA3836997.1"/>
    <property type="molecule type" value="Genomic_DNA"/>
</dbReference>
<gene>
    <name evidence="1" type="ORF">GCM10022226_68750</name>
</gene>
<dbReference type="RefSeq" id="WP_344950232.1">
    <property type="nucleotide sequence ID" value="NZ_BAAAZR010000039.1"/>
</dbReference>
<dbReference type="Gene3D" id="3.40.50.1820">
    <property type="entry name" value="alpha/beta hydrolase"/>
    <property type="match status" value="1"/>
</dbReference>
<accession>A0ABP7J8L8</accession>
<reference evidence="2" key="1">
    <citation type="journal article" date="2019" name="Int. J. Syst. Evol. Microbiol.">
        <title>The Global Catalogue of Microorganisms (GCM) 10K type strain sequencing project: providing services to taxonomists for standard genome sequencing and annotation.</title>
        <authorList>
            <consortium name="The Broad Institute Genomics Platform"/>
            <consortium name="The Broad Institute Genome Sequencing Center for Infectious Disease"/>
            <person name="Wu L."/>
            <person name="Ma J."/>
        </authorList>
    </citation>
    <scope>NUCLEOTIDE SEQUENCE [LARGE SCALE GENOMIC DNA]</scope>
    <source>
        <strain evidence="2">JCM 16908</strain>
    </source>
</reference>